<evidence type="ECO:0000256" key="1">
    <source>
        <dbReference type="SAM" id="MobiDB-lite"/>
    </source>
</evidence>
<evidence type="ECO:0000313" key="2">
    <source>
        <dbReference type="EMBL" id="AKU97260.1"/>
    </source>
</evidence>
<dbReference type="STRING" id="1391654.AKJ09_03924"/>
<gene>
    <name evidence="2" type="ORF">AKJ09_03924</name>
</gene>
<name>A0A0K1PUQ6_9BACT</name>
<feature type="region of interest" description="Disordered" evidence="1">
    <location>
        <begin position="15"/>
        <end position="60"/>
    </location>
</feature>
<dbReference type="AlphaFoldDB" id="A0A0K1PUQ6"/>
<dbReference type="Proteomes" id="UP000064967">
    <property type="component" value="Chromosome"/>
</dbReference>
<protein>
    <submittedName>
        <fullName evidence="2">Uncharacterized protein</fullName>
    </submittedName>
</protein>
<reference evidence="2 3" key="1">
    <citation type="submission" date="2015-08" db="EMBL/GenBank/DDBJ databases">
        <authorList>
            <person name="Babu N.S."/>
            <person name="Beckwith C.J."/>
            <person name="Beseler K.G."/>
            <person name="Brison A."/>
            <person name="Carone J.V."/>
            <person name="Caskin T.P."/>
            <person name="Diamond M."/>
            <person name="Durham M.E."/>
            <person name="Foxe J.M."/>
            <person name="Go M."/>
            <person name="Henderson B.A."/>
            <person name="Jones I.B."/>
            <person name="McGettigan J.A."/>
            <person name="Micheletti S.J."/>
            <person name="Nasrallah M.E."/>
            <person name="Ortiz D."/>
            <person name="Piller C.R."/>
            <person name="Privatt S.R."/>
            <person name="Schneider S.L."/>
            <person name="Sharp S."/>
            <person name="Smith T.C."/>
            <person name="Stanton J.D."/>
            <person name="Ullery H.E."/>
            <person name="Wilson R.J."/>
            <person name="Serrano M.G."/>
            <person name="Buck G."/>
            <person name="Lee V."/>
            <person name="Wang Y."/>
            <person name="Carvalho R."/>
            <person name="Voegtly L."/>
            <person name="Shi R."/>
            <person name="Duckworth R."/>
            <person name="Johnson A."/>
            <person name="Loviza R."/>
            <person name="Walstead R."/>
            <person name="Shah Z."/>
            <person name="Kiflezghi M."/>
            <person name="Wade K."/>
            <person name="Ball S.L."/>
            <person name="Bradley K.W."/>
            <person name="Asai D.J."/>
            <person name="Bowman C.A."/>
            <person name="Russell D.A."/>
            <person name="Pope W.H."/>
            <person name="Jacobs-Sera D."/>
            <person name="Hendrix R.W."/>
            <person name="Hatfull G.F."/>
        </authorList>
    </citation>
    <scope>NUCLEOTIDE SEQUENCE [LARGE SCALE GENOMIC DNA]</scope>
    <source>
        <strain evidence="2 3">DSM 27648</strain>
    </source>
</reference>
<evidence type="ECO:0000313" key="3">
    <source>
        <dbReference type="Proteomes" id="UP000064967"/>
    </source>
</evidence>
<dbReference type="KEGG" id="llu:AKJ09_03924"/>
<keyword evidence="3" id="KW-1185">Reference proteome</keyword>
<organism evidence="2 3">
    <name type="scientific">Labilithrix luteola</name>
    <dbReference type="NCBI Taxonomy" id="1391654"/>
    <lineage>
        <taxon>Bacteria</taxon>
        <taxon>Pseudomonadati</taxon>
        <taxon>Myxococcota</taxon>
        <taxon>Polyangia</taxon>
        <taxon>Polyangiales</taxon>
        <taxon>Labilitrichaceae</taxon>
        <taxon>Labilithrix</taxon>
    </lineage>
</organism>
<proteinExistence type="predicted"/>
<dbReference type="EMBL" id="CP012333">
    <property type="protein sequence ID" value="AKU97260.1"/>
    <property type="molecule type" value="Genomic_DNA"/>
</dbReference>
<accession>A0A0K1PUQ6</accession>
<sequence length="60" mass="6174">MPFEGHVLGPGAKAALANGRASHRSPATPARDRSIVIASNAPREDEGVTPASLARGRART</sequence>